<proteinExistence type="predicted"/>
<evidence type="ECO:0000313" key="2">
    <source>
        <dbReference type="Proteomes" id="UP000004508"/>
    </source>
</evidence>
<reference evidence="1 2" key="1">
    <citation type="journal article" date="2011" name="Stand. Genomic Sci.">
        <title>Non-contiguous finished genome sequence and contextual data of the filamentous soil bacterium Ktedonobacter racemifer type strain (SOSP1-21).</title>
        <authorList>
            <person name="Chang Y.J."/>
            <person name="Land M."/>
            <person name="Hauser L."/>
            <person name="Chertkov O."/>
            <person name="Del Rio T.G."/>
            <person name="Nolan M."/>
            <person name="Copeland A."/>
            <person name="Tice H."/>
            <person name="Cheng J.F."/>
            <person name="Lucas S."/>
            <person name="Han C."/>
            <person name="Goodwin L."/>
            <person name="Pitluck S."/>
            <person name="Ivanova N."/>
            <person name="Ovchinikova G."/>
            <person name="Pati A."/>
            <person name="Chen A."/>
            <person name="Palaniappan K."/>
            <person name="Mavromatis K."/>
            <person name="Liolios K."/>
            <person name="Brettin T."/>
            <person name="Fiebig A."/>
            <person name="Rohde M."/>
            <person name="Abt B."/>
            <person name="Goker M."/>
            <person name="Detter J.C."/>
            <person name="Woyke T."/>
            <person name="Bristow J."/>
            <person name="Eisen J.A."/>
            <person name="Markowitz V."/>
            <person name="Hugenholtz P."/>
            <person name="Kyrpides N.C."/>
            <person name="Klenk H.P."/>
            <person name="Lapidus A."/>
        </authorList>
    </citation>
    <scope>NUCLEOTIDE SEQUENCE [LARGE SCALE GENOMIC DNA]</scope>
    <source>
        <strain evidence="2">DSM 44963</strain>
    </source>
</reference>
<dbReference type="Proteomes" id="UP000004508">
    <property type="component" value="Unassembled WGS sequence"/>
</dbReference>
<protein>
    <submittedName>
        <fullName evidence="1">Uncharacterized protein</fullName>
    </submittedName>
</protein>
<dbReference type="EMBL" id="ADVG01000001">
    <property type="protein sequence ID" value="EFH88809.1"/>
    <property type="molecule type" value="Genomic_DNA"/>
</dbReference>
<name>D6TGA7_KTERA</name>
<evidence type="ECO:0000313" key="1">
    <source>
        <dbReference type="EMBL" id="EFH88809.1"/>
    </source>
</evidence>
<dbReference type="AlphaFoldDB" id="D6TGA7"/>
<dbReference type="STRING" id="485913.Krac_10309"/>
<accession>D6TGA7</accession>
<dbReference type="RefSeq" id="WP_007904988.1">
    <property type="nucleotide sequence ID" value="NZ_ADVG01000001.1"/>
</dbReference>
<gene>
    <name evidence="1" type="ORF">Krac_10309</name>
</gene>
<keyword evidence="2" id="KW-1185">Reference proteome</keyword>
<dbReference type="InParanoid" id="D6TGA7"/>
<comment type="caution">
    <text evidence="1">The sequence shown here is derived from an EMBL/GenBank/DDBJ whole genome shotgun (WGS) entry which is preliminary data.</text>
</comment>
<organism evidence="1 2">
    <name type="scientific">Ktedonobacter racemifer DSM 44963</name>
    <dbReference type="NCBI Taxonomy" id="485913"/>
    <lineage>
        <taxon>Bacteria</taxon>
        <taxon>Bacillati</taxon>
        <taxon>Chloroflexota</taxon>
        <taxon>Ktedonobacteria</taxon>
        <taxon>Ktedonobacterales</taxon>
        <taxon>Ktedonobacteraceae</taxon>
        <taxon>Ktedonobacter</taxon>
    </lineage>
</organism>
<sequence>MRRFILVTELKLVDGIEFDSGRVALDQCDSIGVGSVDCESHSSIESLTKAYSSSPIIWFETLNITDEQRQKAEEIRNQWVSNGYKYEPREVKL</sequence>